<evidence type="ECO:0000256" key="6">
    <source>
        <dbReference type="ARBA" id="ARBA00023136"/>
    </source>
</evidence>
<evidence type="ECO:0000256" key="3">
    <source>
        <dbReference type="ARBA" id="ARBA00022679"/>
    </source>
</evidence>
<keyword evidence="10" id="KW-1185">Reference proteome</keyword>
<keyword evidence="6 7" id="KW-0472">Membrane</keyword>
<evidence type="ECO:0000256" key="4">
    <source>
        <dbReference type="ARBA" id="ARBA00022692"/>
    </source>
</evidence>
<feature type="transmembrane region" description="Helical" evidence="7">
    <location>
        <begin position="93"/>
        <end position="114"/>
    </location>
</feature>
<evidence type="ECO:0000259" key="8">
    <source>
        <dbReference type="Pfam" id="PF02397"/>
    </source>
</evidence>
<organism evidence="9 10">
    <name type="scientific">Deinococcus piscis</name>
    <dbReference type="NCBI Taxonomy" id="394230"/>
    <lineage>
        <taxon>Bacteria</taxon>
        <taxon>Thermotogati</taxon>
        <taxon>Deinococcota</taxon>
        <taxon>Deinococci</taxon>
        <taxon>Deinococcales</taxon>
        <taxon>Deinococcaceae</taxon>
        <taxon>Deinococcus</taxon>
    </lineage>
</organism>
<feature type="transmembrane region" description="Helical" evidence="7">
    <location>
        <begin position="69"/>
        <end position="87"/>
    </location>
</feature>
<evidence type="ECO:0000256" key="2">
    <source>
        <dbReference type="ARBA" id="ARBA00006464"/>
    </source>
</evidence>
<keyword evidence="3" id="KW-0808">Transferase</keyword>
<gene>
    <name evidence="9" type="ORF">GCM10017783_24730</name>
</gene>
<feature type="domain" description="Bacterial sugar transferase" evidence="8">
    <location>
        <begin position="223"/>
        <end position="405"/>
    </location>
</feature>
<dbReference type="PANTHER" id="PTHR30576">
    <property type="entry name" value="COLANIC BIOSYNTHESIS UDP-GLUCOSE LIPID CARRIER TRANSFERASE"/>
    <property type="match status" value="1"/>
</dbReference>
<name>A0ABQ3KDR1_9DEIO</name>
<keyword evidence="4 7" id="KW-0812">Transmembrane</keyword>
<comment type="similarity">
    <text evidence="2">Belongs to the bacterial sugar transferase family.</text>
</comment>
<dbReference type="Pfam" id="PF02397">
    <property type="entry name" value="Bac_transf"/>
    <property type="match status" value="1"/>
</dbReference>
<reference evidence="10" key="1">
    <citation type="journal article" date="2019" name="Int. J. Syst. Evol. Microbiol.">
        <title>The Global Catalogue of Microorganisms (GCM) 10K type strain sequencing project: providing services to taxonomists for standard genome sequencing and annotation.</title>
        <authorList>
            <consortium name="The Broad Institute Genomics Platform"/>
            <consortium name="The Broad Institute Genome Sequencing Center for Infectious Disease"/>
            <person name="Wu L."/>
            <person name="Ma J."/>
        </authorList>
    </citation>
    <scope>NUCLEOTIDE SEQUENCE [LARGE SCALE GENOMIC DNA]</scope>
    <source>
        <strain evidence="10">CGMCC 1.18439</strain>
    </source>
</reference>
<evidence type="ECO:0000313" key="9">
    <source>
        <dbReference type="EMBL" id="GHG11457.1"/>
    </source>
</evidence>
<comment type="caution">
    <text evidence="9">The sequence shown here is derived from an EMBL/GenBank/DDBJ whole genome shotgun (WGS) entry which is preliminary data.</text>
</comment>
<evidence type="ECO:0000256" key="1">
    <source>
        <dbReference type="ARBA" id="ARBA00004141"/>
    </source>
</evidence>
<comment type="subcellular location">
    <subcellularLocation>
        <location evidence="1">Membrane</location>
        <topology evidence="1">Multi-pass membrane protein</topology>
    </subcellularLocation>
</comment>
<feature type="transmembrane region" description="Helical" evidence="7">
    <location>
        <begin position="228"/>
        <end position="251"/>
    </location>
</feature>
<accession>A0ABQ3KDR1</accession>
<protein>
    <recommendedName>
        <fullName evidence="8">Bacterial sugar transferase domain-containing protein</fullName>
    </recommendedName>
</protein>
<keyword evidence="5 7" id="KW-1133">Transmembrane helix</keyword>
<dbReference type="InterPro" id="IPR017475">
    <property type="entry name" value="EPS_sugar_tfrase"/>
</dbReference>
<sequence length="411" mass="45988">MDRSSFGWDLLMFCGVALLFWLLQAAAIPGFVVPGGAESQALLTRLWLVAGVLGVLLSQRSTLSEAGSAYLLPVAAFGVAAALFAAVGYSQQIALLIPVHLLWLVLTIVVQQVLQRRRPEVRLGMLAAPDPELLPHLHAERLKPVLLSAQEPGALQEVDALVVRSEQHSALQQRALEHAQLMNLPVISSRLLEEELTGRVSLNDVDETWITPAAFQTGYLPWKRFFDVFFTLLALPVLLPLMAVVAAVVYFNSGRPILFWQERVGRGGQPFQLVKFRTMTRDSERSGPAFAKQGDQRITPVGAFLRKFRLDELPQFWNVLRGEMSIIGPRPEQWAFTVEFEESIPMYASRHWVRPGITGWAQVTQGYTDSVGQITEKLRYDFYYVKNCSLALDLQIVWKTVMTILTGFGSR</sequence>
<evidence type="ECO:0000256" key="7">
    <source>
        <dbReference type="SAM" id="Phobius"/>
    </source>
</evidence>
<dbReference type="Proteomes" id="UP000632154">
    <property type="component" value="Unassembled WGS sequence"/>
</dbReference>
<dbReference type="PANTHER" id="PTHR30576:SF0">
    <property type="entry name" value="UNDECAPRENYL-PHOSPHATE N-ACETYLGALACTOSAMINYL 1-PHOSPHATE TRANSFERASE-RELATED"/>
    <property type="match status" value="1"/>
</dbReference>
<proteinExistence type="inferred from homology"/>
<evidence type="ECO:0000256" key="5">
    <source>
        <dbReference type="ARBA" id="ARBA00022989"/>
    </source>
</evidence>
<dbReference type="NCBIfam" id="TIGR03025">
    <property type="entry name" value="EPS_sugtrans"/>
    <property type="match status" value="1"/>
</dbReference>
<evidence type="ECO:0000313" key="10">
    <source>
        <dbReference type="Proteomes" id="UP000632154"/>
    </source>
</evidence>
<feature type="transmembrane region" description="Helical" evidence="7">
    <location>
        <begin position="41"/>
        <end position="57"/>
    </location>
</feature>
<dbReference type="EMBL" id="BNAL01000050">
    <property type="protein sequence ID" value="GHG11457.1"/>
    <property type="molecule type" value="Genomic_DNA"/>
</dbReference>
<dbReference type="InterPro" id="IPR003362">
    <property type="entry name" value="Bact_transf"/>
</dbReference>